<evidence type="ECO:0000256" key="1">
    <source>
        <dbReference type="SAM" id="MobiDB-lite"/>
    </source>
</evidence>
<accession>A0ABS0XL27</accession>
<sequence>MTDIREDLKTLVLARSNRFAMCSIGIVQSRNGGSVSGASNGGIVETIFISLIHRRMIGGIWKRACLMIITVTAKRMDAGSSTAATQLQLRVEVPERSATDTPRSHRADCCARS</sequence>
<protein>
    <submittedName>
        <fullName evidence="2">Uncharacterized protein</fullName>
    </submittedName>
</protein>
<dbReference type="EMBL" id="JAELXS010000001">
    <property type="protein sequence ID" value="MBJ6120737.1"/>
    <property type="molecule type" value="Genomic_DNA"/>
</dbReference>
<proteinExistence type="predicted"/>
<organism evidence="2 3">
    <name type="scientific">Sphingomonas mollis</name>
    <dbReference type="NCBI Taxonomy" id="2795726"/>
    <lineage>
        <taxon>Bacteria</taxon>
        <taxon>Pseudomonadati</taxon>
        <taxon>Pseudomonadota</taxon>
        <taxon>Alphaproteobacteria</taxon>
        <taxon>Sphingomonadales</taxon>
        <taxon>Sphingomonadaceae</taxon>
        <taxon>Sphingomonas</taxon>
    </lineage>
</organism>
<feature type="region of interest" description="Disordered" evidence="1">
    <location>
        <begin position="93"/>
        <end position="113"/>
    </location>
</feature>
<evidence type="ECO:0000313" key="2">
    <source>
        <dbReference type="EMBL" id="MBJ6120737.1"/>
    </source>
</evidence>
<dbReference type="Proteomes" id="UP000640426">
    <property type="component" value="Unassembled WGS sequence"/>
</dbReference>
<evidence type="ECO:0000313" key="3">
    <source>
        <dbReference type="Proteomes" id="UP000640426"/>
    </source>
</evidence>
<comment type="caution">
    <text evidence="2">The sequence shown here is derived from an EMBL/GenBank/DDBJ whole genome shotgun (WGS) entry which is preliminary data.</text>
</comment>
<gene>
    <name evidence="2" type="ORF">JAO74_02905</name>
</gene>
<keyword evidence="3" id="KW-1185">Reference proteome</keyword>
<reference evidence="3" key="1">
    <citation type="submission" date="2020-12" db="EMBL/GenBank/DDBJ databases">
        <title>Hymenobacter sp.</title>
        <authorList>
            <person name="Kim M.K."/>
        </authorList>
    </citation>
    <scope>NUCLEOTIDE SEQUENCE [LARGE SCALE GENOMIC DNA]</scope>
    <source>
        <strain evidence="3">BT553</strain>
    </source>
</reference>
<name>A0ABS0XL27_9SPHN</name>